<evidence type="ECO:0000313" key="2">
    <source>
        <dbReference type="EMBL" id="MEA5520776.1"/>
    </source>
</evidence>
<dbReference type="RefSeq" id="WP_200906361.1">
    <property type="nucleotide sequence ID" value="NZ_JAYGHT010000094.1"/>
</dbReference>
<evidence type="ECO:0000256" key="1">
    <source>
        <dbReference type="SAM" id="Phobius"/>
    </source>
</evidence>
<keyword evidence="1" id="KW-0812">Transmembrane</keyword>
<dbReference type="Proteomes" id="UP001301728">
    <property type="component" value="Unassembled WGS sequence"/>
</dbReference>
<organism evidence="2 3">
    <name type="scientific">Limnoraphis robusta CCNP1315</name>
    <dbReference type="NCBI Taxonomy" id="3110306"/>
    <lineage>
        <taxon>Bacteria</taxon>
        <taxon>Bacillati</taxon>
        <taxon>Cyanobacteriota</taxon>
        <taxon>Cyanophyceae</taxon>
        <taxon>Oscillatoriophycideae</taxon>
        <taxon>Oscillatoriales</taxon>
        <taxon>Sirenicapillariaceae</taxon>
        <taxon>Limnoraphis</taxon>
    </lineage>
</organism>
<feature type="transmembrane region" description="Helical" evidence="1">
    <location>
        <begin position="12"/>
        <end position="29"/>
    </location>
</feature>
<dbReference type="EMBL" id="JAYGHT010000094">
    <property type="protein sequence ID" value="MEA5520776.1"/>
    <property type="molecule type" value="Genomic_DNA"/>
</dbReference>
<name>A0ABU5U1J3_9CYAN</name>
<sequence length="61" mass="6967">MTRSPYTQKQIFSYLFAVITTITLLVWILRGLQVLAFLPGVIIWILLVLSIATGVFRQVSR</sequence>
<feature type="transmembrane region" description="Helical" evidence="1">
    <location>
        <begin position="35"/>
        <end position="56"/>
    </location>
</feature>
<protein>
    <submittedName>
        <fullName evidence="2">Uncharacterized protein</fullName>
    </submittedName>
</protein>
<comment type="caution">
    <text evidence="2">The sequence shown here is derived from an EMBL/GenBank/DDBJ whole genome shotgun (WGS) entry which is preliminary data.</text>
</comment>
<keyword evidence="1" id="KW-0472">Membrane</keyword>
<keyword evidence="1" id="KW-1133">Transmembrane helix</keyword>
<evidence type="ECO:0000313" key="3">
    <source>
        <dbReference type="Proteomes" id="UP001301728"/>
    </source>
</evidence>
<gene>
    <name evidence="2" type="ORF">VB854_17685</name>
</gene>
<proteinExistence type="predicted"/>
<keyword evidence="3" id="KW-1185">Reference proteome</keyword>
<accession>A0ABU5U1J3</accession>
<reference evidence="2 3" key="1">
    <citation type="submission" date="2023-12" db="EMBL/GenBank/DDBJ databases">
        <title>Baltic Sea Cyanobacteria.</title>
        <authorList>
            <person name="Delbaje E."/>
            <person name="Fewer D.P."/>
            <person name="Shishido T.K."/>
        </authorList>
    </citation>
    <scope>NUCLEOTIDE SEQUENCE [LARGE SCALE GENOMIC DNA]</scope>
    <source>
        <strain evidence="2 3">CCNP 1315</strain>
    </source>
</reference>